<evidence type="ECO:0000256" key="5">
    <source>
        <dbReference type="ARBA" id="ARBA00023004"/>
    </source>
</evidence>
<dbReference type="GO" id="GO:0016491">
    <property type="term" value="F:oxidoreductase activity"/>
    <property type="evidence" value="ECO:0007669"/>
    <property type="project" value="UniProtKB-ARBA"/>
</dbReference>
<name>A0A831WEM6_9GAMM</name>
<evidence type="ECO:0000313" key="8">
    <source>
        <dbReference type="EMBL" id="HEC05706.1"/>
    </source>
</evidence>
<dbReference type="InterPro" id="IPR017896">
    <property type="entry name" value="4Fe4S_Fe-S-bd"/>
</dbReference>
<proteinExistence type="predicted"/>
<dbReference type="Proteomes" id="UP000886339">
    <property type="component" value="Unassembled WGS sequence"/>
</dbReference>
<comment type="caution">
    <text evidence="8">The sequence shown here is derived from an EMBL/GenBank/DDBJ whole genome shotgun (WGS) entry which is preliminary data.</text>
</comment>
<dbReference type="InterPro" id="IPR004017">
    <property type="entry name" value="Cys_rich_dom"/>
</dbReference>
<dbReference type="Gene3D" id="1.10.1060.10">
    <property type="entry name" value="Alpha-helical ferredoxin"/>
    <property type="match status" value="1"/>
</dbReference>
<keyword evidence="4" id="KW-0249">Electron transport</keyword>
<feature type="domain" description="4Fe-4S ferredoxin-type" evidence="7">
    <location>
        <begin position="90"/>
        <end position="119"/>
    </location>
</feature>
<dbReference type="EMBL" id="DRLF01000099">
    <property type="protein sequence ID" value="HEC05706.1"/>
    <property type="molecule type" value="Genomic_DNA"/>
</dbReference>
<keyword evidence="5" id="KW-0408">Iron</keyword>
<reference evidence="8" key="1">
    <citation type="journal article" date="2020" name="mSystems">
        <title>Genome- and Community-Level Interaction Insights into Carbon Utilization and Element Cycling Functions of Hydrothermarchaeota in Hydrothermal Sediment.</title>
        <authorList>
            <person name="Zhou Z."/>
            <person name="Liu Y."/>
            <person name="Xu W."/>
            <person name="Pan J."/>
            <person name="Luo Z.H."/>
            <person name="Li M."/>
        </authorList>
    </citation>
    <scope>NUCLEOTIDE SEQUENCE [LARGE SCALE GENOMIC DNA]</scope>
    <source>
        <strain evidence="8">HyVt-458</strain>
    </source>
</reference>
<evidence type="ECO:0000256" key="3">
    <source>
        <dbReference type="ARBA" id="ARBA00022723"/>
    </source>
</evidence>
<dbReference type="PANTHER" id="PTHR43551:SF1">
    <property type="entry name" value="HETERODISULFIDE REDUCTASE"/>
    <property type="match status" value="1"/>
</dbReference>
<dbReference type="InterPro" id="IPR017900">
    <property type="entry name" value="4Fe4S_Fe_S_CS"/>
</dbReference>
<keyword evidence="3" id="KW-0479">Metal-binding</keyword>
<evidence type="ECO:0000259" key="7">
    <source>
        <dbReference type="PROSITE" id="PS51379"/>
    </source>
</evidence>
<accession>A0A831WEM6</accession>
<evidence type="ECO:0000256" key="2">
    <source>
        <dbReference type="ARBA" id="ARBA00022485"/>
    </source>
</evidence>
<dbReference type="Pfam" id="PF13183">
    <property type="entry name" value="Fer4_8"/>
    <property type="match status" value="1"/>
</dbReference>
<evidence type="ECO:0000256" key="4">
    <source>
        <dbReference type="ARBA" id="ARBA00022982"/>
    </source>
</evidence>
<evidence type="ECO:0000256" key="6">
    <source>
        <dbReference type="ARBA" id="ARBA00023014"/>
    </source>
</evidence>
<dbReference type="Pfam" id="PF02754">
    <property type="entry name" value="CCG"/>
    <property type="match status" value="1"/>
</dbReference>
<dbReference type="SUPFAM" id="SSF46548">
    <property type="entry name" value="alpha-helical ferredoxin"/>
    <property type="match status" value="1"/>
</dbReference>
<protein>
    <submittedName>
        <fullName evidence="8">(Fe-S)-binding protein</fullName>
    </submittedName>
</protein>
<dbReference type="AlphaFoldDB" id="A0A831WEM6"/>
<keyword evidence="6" id="KW-0411">Iron-sulfur</keyword>
<organism evidence="8">
    <name type="scientific">Thiolapillus brandeum</name>
    <dbReference type="NCBI Taxonomy" id="1076588"/>
    <lineage>
        <taxon>Bacteria</taxon>
        <taxon>Pseudomonadati</taxon>
        <taxon>Pseudomonadota</taxon>
        <taxon>Gammaproteobacteria</taxon>
        <taxon>Chromatiales</taxon>
        <taxon>Sedimenticolaceae</taxon>
        <taxon>Thiolapillus</taxon>
    </lineage>
</organism>
<dbReference type="PANTHER" id="PTHR43551">
    <property type="entry name" value="FUMARATE REDUCTASE IRON-SULFUR SUBUNIT"/>
    <property type="match status" value="1"/>
</dbReference>
<keyword evidence="1" id="KW-0813">Transport</keyword>
<evidence type="ECO:0000256" key="1">
    <source>
        <dbReference type="ARBA" id="ARBA00022448"/>
    </source>
</evidence>
<dbReference type="GO" id="GO:0051539">
    <property type="term" value="F:4 iron, 4 sulfur cluster binding"/>
    <property type="evidence" value="ECO:0007669"/>
    <property type="project" value="UniProtKB-KW"/>
</dbReference>
<sequence>MSKATLERGINALKEQIDAPTAAFFSSCVHCGLCAQACLFYTETCDPAKTPIHKLEPMRRLWEQEYTLGGRIRKWLGLAKPVTDGELARWSELVYQNCTLCGRCSMVCPVGNDITYMIRKMREGLSAAGHAPDGLIGATTRAVKLGSPMGVTLKALKAQAKHVKEDSGLDIPFDVEGAEYMVLLSSMEVINYPEYLQAIARIFDQTGKTWTISSQAFEATNSGIQIGTSDIAAELVQRVVDAAEKLKVQTVISPECGHAYTAIRWEGPNLIGRPFTFKVQHILEVLDELREQGLLRVEGVEDSRLTFHDPCQLVRRGGVIDPPRNLIKMVVDDFVEMKDHGKMNWCCGAGGGVSAIEEAAEIRLKAFNRKKKQLAKLKVDGLVTACANCRIQIEEGLEENDMDMPVIGLTEMLANHLVEEDTGGGTSS</sequence>
<keyword evidence="2" id="KW-0004">4Fe-4S</keyword>
<dbReference type="GO" id="GO:0046872">
    <property type="term" value="F:metal ion binding"/>
    <property type="evidence" value="ECO:0007669"/>
    <property type="project" value="UniProtKB-KW"/>
</dbReference>
<dbReference type="InterPro" id="IPR009051">
    <property type="entry name" value="Helical_ferredxn"/>
</dbReference>
<gene>
    <name evidence="8" type="ORF">ENJ12_02560</name>
</gene>
<dbReference type="PROSITE" id="PS00198">
    <property type="entry name" value="4FE4S_FER_1"/>
    <property type="match status" value="1"/>
</dbReference>
<dbReference type="PROSITE" id="PS51379">
    <property type="entry name" value="4FE4S_FER_2"/>
    <property type="match status" value="1"/>
</dbReference>